<dbReference type="Proteomes" id="UP001500301">
    <property type="component" value="Unassembled WGS sequence"/>
</dbReference>
<reference evidence="2" key="1">
    <citation type="journal article" date="2019" name="Int. J. Syst. Evol. Microbiol.">
        <title>The Global Catalogue of Microorganisms (GCM) 10K type strain sequencing project: providing services to taxonomists for standard genome sequencing and annotation.</title>
        <authorList>
            <consortium name="The Broad Institute Genomics Platform"/>
            <consortium name="The Broad Institute Genome Sequencing Center for Infectious Disease"/>
            <person name="Wu L."/>
            <person name="Ma J."/>
        </authorList>
    </citation>
    <scope>NUCLEOTIDE SEQUENCE [LARGE SCALE GENOMIC DNA]</scope>
    <source>
        <strain evidence="2">JCM 17460</strain>
    </source>
</reference>
<sequence length="317" mass="35511">MYLDPDHPCLTDIALRKDLLALGHTDRSLARAVATGQLGKPRRGAYVDGALWAQLSREERYALRVRSALRQACVEAAATHVSALPFLDAPTWALSLEAVHTTRKDGRAGRREAGIKQHRGALEAGDLVVVGDIECAAPMRATLEVATMTGVEPALVVLNHFLHRGDFTAAEIRDRYENGMALWPDSLATDLVLRLGDPRIESAGESRTHYFLWRHHFPSPEPQFEVYDGPLLFAYLDFAFPDLGIWIEFDGKEKYLKFRRPGESVVDAVLREKQRESRVAELTGWRCIRITWADLADPVRLARRIRAVIEAAAAARR</sequence>
<proteinExistence type="predicted"/>
<keyword evidence="2" id="KW-1185">Reference proteome</keyword>
<organism evidence="1 2">
    <name type="scientific">Nocardioides daeguensis</name>
    <dbReference type="NCBI Taxonomy" id="908359"/>
    <lineage>
        <taxon>Bacteria</taxon>
        <taxon>Bacillati</taxon>
        <taxon>Actinomycetota</taxon>
        <taxon>Actinomycetes</taxon>
        <taxon>Propionibacteriales</taxon>
        <taxon>Nocardioidaceae</taxon>
        <taxon>Nocardioides</taxon>
    </lineage>
</organism>
<name>A0ABP6VZ56_9ACTN</name>
<evidence type="ECO:0008006" key="3">
    <source>
        <dbReference type="Google" id="ProtNLM"/>
    </source>
</evidence>
<dbReference type="RefSeq" id="WP_218233640.1">
    <property type="nucleotide sequence ID" value="NZ_BAABBB010000018.1"/>
</dbReference>
<protein>
    <recommendedName>
        <fullName evidence="3">Type IV toxin-antitoxin system AbiEi family antitoxin domain-containing protein</fullName>
    </recommendedName>
</protein>
<gene>
    <name evidence="1" type="ORF">GCM10022263_31720</name>
</gene>
<comment type="caution">
    <text evidence="1">The sequence shown here is derived from an EMBL/GenBank/DDBJ whole genome shotgun (WGS) entry which is preliminary data.</text>
</comment>
<evidence type="ECO:0000313" key="1">
    <source>
        <dbReference type="EMBL" id="GAA3542217.1"/>
    </source>
</evidence>
<evidence type="ECO:0000313" key="2">
    <source>
        <dbReference type="Proteomes" id="UP001500301"/>
    </source>
</evidence>
<accession>A0ABP6VZ56</accession>
<dbReference type="EMBL" id="BAABBB010000018">
    <property type="protein sequence ID" value="GAA3542217.1"/>
    <property type="molecule type" value="Genomic_DNA"/>
</dbReference>